<dbReference type="KEGG" id="maga:Mag101_05855"/>
<dbReference type="Gene3D" id="3.60.21.70">
    <property type="entry name" value="PhoD-like phosphatase"/>
    <property type="match status" value="1"/>
</dbReference>
<dbReference type="PANTHER" id="PTHR43606:SF2">
    <property type="entry name" value="ALKALINE PHOSPHATASE FAMILY PROTEIN (AFU_ORTHOLOGUE AFUA_5G03860)"/>
    <property type="match status" value="1"/>
</dbReference>
<dbReference type="InterPro" id="IPR052900">
    <property type="entry name" value="Phospholipid_Metab_Enz"/>
</dbReference>
<reference evidence="3" key="1">
    <citation type="submission" date="2017-02" db="EMBL/GenBank/DDBJ databases">
        <title>Genome of Microbulbifer agarilyticus GP101.</title>
        <authorList>
            <person name="Jung J."/>
            <person name="Bae S.S."/>
            <person name="Baek K."/>
        </authorList>
    </citation>
    <scope>NUCLEOTIDE SEQUENCE [LARGE SCALE GENOMIC DNA]</scope>
    <source>
        <strain evidence="3">GP101</strain>
    </source>
</reference>
<accession>A0A1Q2M3A8</accession>
<dbReference type="InterPro" id="IPR018946">
    <property type="entry name" value="PhoD-like_MPP"/>
</dbReference>
<dbReference type="eggNOG" id="COG3540">
    <property type="taxonomic scope" value="Bacteria"/>
</dbReference>
<dbReference type="EMBL" id="CP019650">
    <property type="protein sequence ID" value="AQQ67214.1"/>
    <property type="molecule type" value="Genomic_DNA"/>
</dbReference>
<dbReference type="OrthoDB" id="9761852at2"/>
<dbReference type="AlphaFoldDB" id="A0A1Q2M3A8"/>
<dbReference type="PANTHER" id="PTHR43606">
    <property type="entry name" value="PHOSPHATASE, PUTATIVE (AFU_ORTHOLOGUE AFUA_6G08710)-RELATED"/>
    <property type="match status" value="1"/>
</dbReference>
<feature type="domain" description="PhoD-like phosphatase metallophosphatase" evidence="2">
    <location>
        <begin position="427"/>
        <end position="682"/>
    </location>
</feature>
<dbReference type="RefSeq" id="WP_077402075.1">
    <property type="nucleotide sequence ID" value="NZ_CP019650.1"/>
</dbReference>
<dbReference type="STRING" id="260552.Mag101_05855"/>
<feature type="signal peptide" evidence="1">
    <location>
        <begin position="1"/>
        <end position="32"/>
    </location>
</feature>
<dbReference type="Proteomes" id="UP000188219">
    <property type="component" value="Chromosome"/>
</dbReference>
<dbReference type="SUPFAM" id="SSF56300">
    <property type="entry name" value="Metallo-dependent phosphatases"/>
    <property type="match status" value="1"/>
</dbReference>
<name>A0A1Q2M3A8_9GAMM</name>
<dbReference type="InterPro" id="IPR029052">
    <property type="entry name" value="Metallo-depent_PP-like"/>
</dbReference>
<sequence>MKRRNFIKLTSGTASILGAALTPALTPSLASAMAAARPELVGTRPIEALPESGLQHWLGGPLWGNRLQDWHCNNGRLECLRGEKSFEVRTAALLTRELNNHHQAGRLRARVGLLTPEAGGFCGFLLGVGAGELDYRGAALAQRAGGTNGGFMAVLDDQGKLSFRDFSDQKNSMAFTRLERAGSVGIDRIGTREIQLDCHIDPVANGRFDVRLITSDVHSGSELGFAVRSGVEAEQLTGGIMLVSSPHHQQAGARWWFSHIETGGDKISAYPERVLGPVMGCMHSLNCANGPDNAVLKLSAQFMPIDLQANPAARLEYRVLGTEEWIVGAEAKIEDGYVAAFRITGWDAGQDHEYRVRYDNHEETLYSGQIQKDPAKSDALKIALYSCITPTAKSLDDIAIKKHIPEERTLGRYTEDFVFFPHATLTKHCDSHQPDLYVFAGDQYYETFPTRYGRDTPQAKLDTLYRWYLWYWTFRESVRNRPSILLVDDHDVLQGNLWGNKGDASGGPREEDGGFKHDIDLVKMVYRMQSSHTPDAYDPTPIQHGIPVTYAHFVYGKTSFAMVEDRKFKSAPDYEAERLTVTGSLLGSRQEAFLQDWKHMDPGMPKVCLTASIWGSPQTDETGAGLVDYDANGYPPDGRTRAVKLVEDANALVLAGDQHLGMLAQQYTKDFSGGALFFSGPASAAFWQRWFEGFGKLENPVGNDPNTGHFIDPFGNKMRVLAVANPKISHAEFSDDNTSWGKFVSDRALKREGYGLVTIDQTANHYTMECWPWDADPQRDAQFAGWPQVHPILSEQDT</sequence>
<evidence type="ECO:0000313" key="4">
    <source>
        <dbReference type="Proteomes" id="UP000188219"/>
    </source>
</evidence>
<dbReference type="InterPro" id="IPR038607">
    <property type="entry name" value="PhoD-like_sf"/>
</dbReference>
<evidence type="ECO:0000256" key="1">
    <source>
        <dbReference type="SAM" id="SignalP"/>
    </source>
</evidence>
<proteinExistence type="predicted"/>
<keyword evidence="1" id="KW-0732">Signal</keyword>
<organism evidence="3 4">
    <name type="scientific">Microbulbifer agarilyticus</name>
    <dbReference type="NCBI Taxonomy" id="260552"/>
    <lineage>
        <taxon>Bacteria</taxon>
        <taxon>Pseudomonadati</taxon>
        <taxon>Pseudomonadota</taxon>
        <taxon>Gammaproteobacteria</taxon>
        <taxon>Cellvibrionales</taxon>
        <taxon>Microbulbiferaceae</taxon>
        <taxon>Microbulbifer</taxon>
    </lineage>
</organism>
<evidence type="ECO:0000313" key="3">
    <source>
        <dbReference type="EMBL" id="AQQ67214.1"/>
    </source>
</evidence>
<evidence type="ECO:0000259" key="2">
    <source>
        <dbReference type="Pfam" id="PF09423"/>
    </source>
</evidence>
<keyword evidence="4" id="KW-1185">Reference proteome</keyword>
<protein>
    <recommendedName>
        <fullName evidence="2">PhoD-like phosphatase metallophosphatase domain-containing protein</fullName>
    </recommendedName>
</protein>
<feature type="chain" id="PRO_5012681839" description="PhoD-like phosphatase metallophosphatase domain-containing protein" evidence="1">
    <location>
        <begin position="33"/>
        <end position="798"/>
    </location>
</feature>
<dbReference type="Pfam" id="PF09423">
    <property type="entry name" value="PhoD"/>
    <property type="match status" value="1"/>
</dbReference>
<gene>
    <name evidence="3" type="ORF">Mag101_05855</name>
</gene>